<evidence type="ECO:0000256" key="1">
    <source>
        <dbReference type="SAM" id="MobiDB-lite"/>
    </source>
</evidence>
<name>A0ABS3RZ96_9ACTN</name>
<feature type="compositionally biased region" description="Low complexity" evidence="1">
    <location>
        <begin position="112"/>
        <end position="125"/>
    </location>
</feature>
<protein>
    <submittedName>
        <fullName evidence="2">Uncharacterized protein</fullName>
    </submittedName>
</protein>
<accession>A0ABS3RZ96</accession>
<dbReference type="RefSeq" id="WP_208246033.1">
    <property type="nucleotide sequence ID" value="NZ_JAGEPF010000020.1"/>
</dbReference>
<gene>
    <name evidence="2" type="ORF">J4709_31360</name>
</gene>
<evidence type="ECO:0000313" key="3">
    <source>
        <dbReference type="Proteomes" id="UP000680206"/>
    </source>
</evidence>
<dbReference type="EMBL" id="JAGEPF010000020">
    <property type="protein sequence ID" value="MBO2462082.1"/>
    <property type="molecule type" value="Genomic_DNA"/>
</dbReference>
<dbReference type="Proteomes" id="UP000680206">
    <property type="component" value="Unassembled WGS sequence"/>
</dbReference>
<comment type="caution">
    <text evidence="2">The sequence shown here is derived from an EMBL/GenBank/DDBJ whole genome shotgun (WGS) entry which is preliminary data.</text>
</comment>
<sequence length="327" mass="37615">MNQPSGGAAGEEPDVLLDVPVVKVDEVEIEVDELQAGVSLHAAVLDVLSLGVGADVSLGRVNLTLRGVEAQALLKVRLDNVAQIIDRVLTTVDANPELLARAGDGAREAARAVEGPDTGRALPRAEPARPRGDPDAQRLPRRPHVGRDSGPAPRPPEYRTQRRRPDPREPRDDRDPRRERDRRAEHDWRDPWDHDEWPDLRGRRVEREPRDQHERRDRQGPLDEPERRHERGHRDRRDHWDEDERPSLRGRPDARERREERKPRDEREHDRRDRRDHRDQEGRRSEREPRERPDDLAAGELVGALTRKSVRAGRELIGGVLKRLPGI</sequence>
<reference evidence="2 3" key="1">
    <citation type="submission" date="2021-03" db="EMBL/GenBank/DDBJ databases">
        <title>Actinomadura violae sp. nov., isolated from lichen in Thailand.</title>
        <authorList>
            <person name="Kanchanasin P."/>
            <person name="Saeng-In P."/>
            <person name="Phongsopitanun W."/>
            <person name="Yuki M."/>
            <person name="Kudo T."/>
            <person name="Ohkuma M."/>
            <person name="Tanasupawat S."/>
        </authorList>
    </citation>
    <scope>NUCLEOTIDE SEQUENCE [LARGE SCALE GENOMIC DNA]</scope>
    <source>
        <strain evidence="2 3">LCR2-06</strain>
    </source>
</reference>
<feature type="compositionally biased region" description="Basic and acidic residues" evidence="1">
    <location>
        <begin position="156"/>
        <end position="295"/>
    </location>
</feature>
<feature type="compositionally biased region" description="Basic and acidic residues" evidence="1">
    <location>
        <begin position="126"/>
        <end position="138"/>
    </location>
</feature>
<organism evidence="2 3">
    <name type="scientific">Actinomadura violacea</name>
    <dbReference type="NCBI Taxonomy" id="2819934"/>
    <lineage>
        <taxon>Bacteria</taxon>
        <taxon>Bacillati</taxon>
        <taxon>Actinomycetota</taxon>
        <taxon>Actinomycetes</taxon>
        <taxon>Streptosporangiales</taxon>
        <taxon>Thermomonosporaceae</taxon>
        <taxon>Actinomadura</taxon>
    </lineage>
</organism>
<proteinExistence type="predicted"/>
<feature type="region of interest" description="Disordered" evidence="1">
    <location>
        <begin position="104"/>
        <end position="300"/>
    </location>
</feature>
<keyword evidence="3" id="KW-1185">Reference proteome</keyword>
<evidence type="ECO:0000313" key="2">
    <source>
        <dbReference type="EMBL" id="MBO2462082.1"/>
    </source>
</evidence>